<dbReference type="SUPFAM" id="SSF51322">
    <property type="entry name" value="Cyanovirin-N"/>
    <property type="match status" value="1"/>
</dbReference>
<evidence type="ECO:0000259" key="1">
    <source>
        <dbReference type="SMART" id="SM01111"/>
    </source>
</evidence>
<protein>
    <recommendedName>
        <fullName evidence="1">Cyanovirin-N domain-containing protein</fullName>
    </recommendedName>
</protein>
<evidence type="ECO:0000313" key="3">
    <source>
        <dbReference type="Proteomes" id="UP000635477"/>
    </source>
</evidence>
<feature type="domain" description="Cyanovirin-N" evidence="1">
    <location>
        <begin position="3"/>
        <end position="125"/>
    </location>
</feature>
<reference evidence="2" key="1">
    <citation type="journal article" date="2020" name="BMC Genomics">
        <title>Correction to: Identification and distribution of gene clusters required for synthesis of sphingolipid metabolism inhibitors in diverse species of the filamentous fungus Fusarium.</title>
        <authorList>
            <person name="Kim H.S."/>
            <person name="Lohmar J.M."/>
            <person name="Busman M."/>
            <person name="Brown D.W."/>
            <person name="Naumann T.A."/>
            <person name="Divon H.H."/>
            <person name="Lysoe E."/>
            <person name="Uhlig S."/>
            <person name="Proctor R.H."/>
        </authorList>
    </citation>
    <scope>NUCLEOTIDE SEQUENCE</scope>
    <source>
        <strain evidence="2">NRRL 22465</strain>
    </source>
</reference>
<dbReference type="Proteomes" id="UP000635477">
    <property type="component" value="Unassembled WGS sequence"/>
</dbReference>
<accession>A0A8H4XLB7</accession>
<sequence>MVNFHLSSEDIELRDGHILVAKCSNGEEHIDSELDLNYYIGNSDGAFQWGGESKSKYHQSPKFPCTYTFFPQDFADSAEDISFELEGDDNVPVLRASLNPADGDPVEANINLAECIGNDGGVLVYGTFHYPSIKRAQSD</sequence>
<dbReference type="SMART" id="SM01111">
    <property type="entry name" value="CVNH"/>
    <property type="match status" value="1"/>
</dbReference>
<keyword evidence="3" id="KW-1185">Reference proteome</keyword>
<name>A0A8H4XLB7_9HYPO</name>
<dbReference type="OrthoDB" id="2441380at2759"/>
<evidence type="ECO:0000313" key="2">
    <source>
        <dbReference type="EMBL" id="KAF4980017.1"/>
    </source>
</evidence>
<gene>
    <name evidence="2" type="ORF">FZEAL_3879</name>
</gene>
<dbReference type="Pfam" id="PF08881">
    <property type="entry name" value="CVNH"/>
    <property type="match status" value="1"/>
</dbReference>
<comment type="caution">
    <text evidence="2">The sequence shown here is derived from an EMBL/GenBank/DDBJ whole genome shotgun (WGS) entry which is preliminary data.</text>
</comment>
<dbReference type="EMBL" id="JABEYC010000260">
    <property type="protein sequence ID" value="KAF4980017.1"/>
    <property type="molecule type" value="Genomic_DNA"/>
</dbReference>
<dbReference type="PANTHER" id="PTHR42076">
    <property type="entry name" value="CYANOVIRIN-N HOMOLOG"/>
    <property type="match status" value="1"/>
</dbReference>
<dbReference type="InterPro" id="IPR011058">
    <property type="entry name" value="Cyanovirin-N"/>
</dbReference>
<dbReference type="Gene3D" id="2.30.60.10">
    <property type="entry name" value="Cyanovirin-N"/>
    <property type="match status" value="1"/>
</dbReference>
<reference evidence="2" key="2">
    <citation type="submission" date="2020-05" db="EMBL/GenBank/DDBJ databases">
        <authorList>
            <person name="Kim H.-S."/>
            <person name="Proctor R.H."/>
            <person name="Brown D.W."/>
        </authorList>
    </citation>
    <scope>NUCLEOTIDE SEQUENCE</scope>
    <source>
        <strain evidence="2">NRRL 22465</strain>
    </source>
</reference>
<dbReference type="AlphaFoldDB" id="A0A8H4XLB7"/>
<dbReference type="InterPro" id="IPR036673">
    <property type="entry name" value="Cyanovirin-N_sf"/>
</dbReference>
<organism evidence="2 3">
    <name type="scientific">Fusarium zealandicum</name>
    <dbReference type="NCBI Taxonomy" id="1053134"/>
    <lineage>
        <taxon>Eukaryota</taxon>
        <taxon>Fungi</taxon>
        <taxon>Dikarya</taxon>
        <taxon>Ascomycota</taxon>
        <taxon>Pezizomycotina</taxon>
        <taxon>Sordariomycetes</taxon>
        <taxon>Hypocreomycetidae</taxon>
        <taxon>Hypocreales</taxon>
        <taxon>Nectriaceae</taxon>
        <taxon>Fusarium</taxon>
        <taxon>Fusarium staphyleae species complex</taxon>
    </lineage>
</organism>
<dbReference type="PANTHER" id="PTHR42076:SF1">
    <property type="entry name" value="CYANOVIRIN-N DOMAIN-CONTAINING PROTEIN"/>
    <property type="match status" value="1"/>
</dbReference>
<proteinExistence type="predicted"/>